<dbReference type="Pfam" id="PF10710">
    <property type="entry name" value="DUF2512"/>
    <property type="match status" value="1"/>
</dbReference>
<keyword evidence="3" id="KW-1185">Reference proteome</keyword>
<keyword evidence="1" id="KW-0812">Transmembrane</keyword>
<evidence type="ECO:0008006" key="4">
    <source>
        <dbReference type="Google" id="ProtNLM"/>
    </source>
</evidence>
<feature type="transmembrane region" description="Helical" evidence="1">
    <location>
        <begin position="7"/>
        <end position="27"/>
    </location>
</feature>
<evidence type="ECO:0000256" key="1">
    <source>
        <dbReference type="SAM" id="Phobius"/>
    </source>
</evidence>
<proteinExistence type="predicted"/>
<name>A0A1G8Q0U3_9BACI</name>
<reference evidence="2 3" key="1">
    <citation type="submission" date="2016-10" db="EMBL/GenBank/DDBJ databases">
        <authorList>
            <person name="de Groot N.N."/>
        </authorList>
    </citation>
    <scope>NUCLEOTIDE SEQUENCE [LARGE SCALE GENOMIC DNA]</scope>
    <source>
        <strain evidence="3">P4B,CCM 7963,CECT 7998,DSM 25260,IBRC-M 10614,KCTC 13821</strain>
    </source>
</reference>
<protein>
    <recommendedName>
        <fullName evidence="4">4 TMS phage holin, superfamily IV</fullName>
    </recommendedName>
</protein>
<dbReference type="STRING" id="930129.SAMN05216352_11728"/>
<dbReference type="InterPro" id="IPR019649">
    <property type="entry name" value="DUF2512"/>
</dbReference>
<gene>
    <name evidence="2" type="ORF">SAMN05216352_11728</name>
</gene>
<evidence type="ECO:0000313" key="2">
    <source>
        <dbReference type="EMBL" id="SDI98364.1"/>
    </source>
</evidence>
<evidence type="ECO:0000313" key="3">
    <source>
        <dbReference type="Proteomes" id="UP000199017"/>
    </source>
</evidence>
<dbReference type="OrthoDB" id="2111682at2"/>
<organism evidence="2 3">
    <name type="scientific">Alteribacillus bidgolensis</name>
    <dbReference type="NCBI Taxonomy" id="930129"/>
    <lineage>
        <taxon>Bacteria</taxon>
        <taxon>Bacillati</taxon>
        <taxon>Bacillota</taxon>
        <taxon>Bacilli</taxon>
        <taxon>Bacillales</taxon>
        <taxon>Bacillaceae</taxon>
        <taxon>Alteribacillus</taxon>
    </lineage>
</organism>
<keyword evidence="1" id="KW-1133">Transmembrane helix</keyword>
<dbReference type="EMBL" id="FNDU01000017">
    <property type="protein sequence ID" value="SDI98364.1"/>
    <property type="molecule type" value="Genomic_DNA"/>
</dbReference>
<dbReference type="RefSeq" id="WP_091587603.1">
    <property type="nucleotide sequence ID" value="NZ_FNDU01000017.1"/>
</dbReference>
<dbReference type="Proteomes" id="UP000199017">
    <property type="component" value="Unassembled WGS sequence"/>
</dbReference>
<accession>A0A1G8Q0U3</accession>
<keyword evidence="1" id="KW-0472">Membrane</keyword>
<feature type="transmembrane region" description="Helical" evidence="1">
    <location>
        <begin position="86"/>
        <end position="113"/>
    </location>
</feature>
<dbReference type="AlphaFoldDB" id="A0A1G8Q0U3"/>
<sequence length="124" mass="13571">MEHAKALAFKGIMTLVGLFLILTIGFGVAFWKVLLLTVVIGAVSYPGDLFIMPKIKNMPAVIADFVLAFLIIWFVGMAVFEPGTPAALAAFISAAVLAYGEYYFHFFLATHVLPANNKLRMDTQ</sequence>
<feature type="transmembrane region" description="Helical" evidence="1">
    <location>
        <begin position="58"/>
        <end position="80"/>
    </location>
</feature>
<feature type="transmembrane region" description="Helical" evidence="1">
    <location>
        <begin position="33"/>
        <end position="51"/>
    </location>
</feature>